<dbReference type="STRING" id="439292.Bsel_2962"/>
<feature type="region of interest" description="Disordered" evidence="1">
    <location>
        <begin position="392"/>
        <end position="412"/>
    </location>
</feature>
<reference evidence="2" key="1">
    <citation type="submission" date="2009-10" db="EMBL/GenBank/DDBJ databases">
        <title>Complete sequence of Bacillus selenitireducens MLS10.</title>
        <authorList>
            <consortium name="US DOE Joint Genome Institute"/>
            <person name="Lucas S."/>
            <person name="Copeland A."/>
            <person name="Lapidus A."/>
            <person name="Glavina del Rio T."/>
            <person name="Dalin E."/>
            <person name="Tice H."/>
            <person name="Bruce D."/>
            <person name="Goodwin L."/>
            <person name="Pitluck S."/>
            <person name="Sims D."/>
            <person name="Brettin T."/>
            <person name="Detter J.C."/>
            <person name="Han C."/>
            <person name="Larimer F."/>
            <person name="Land M."/>
            <person name="Hauser L."/>
            <person name="Kyrpides N."/>
            <person name="Ovchinnikova G."/>
            <person name="Stolz J."/>
        </authorList>
    </citation>
    <scope>NUCLEOTIDE SEQUENCE [LARGE SCALE GENOMIC DNA]</scope>
    <source>
        <strain evidence="2">MLS10</strain>
    </source>
</reference>
<protein>
    <recommendedName>
        <fullName evidence="4">DUF2800 domain-containing protein</fullName>
    </recommendedName>
</protein>
<accession>D6XZU6</accession>
<organism evidence="2 3">
    <name type="scientific">Bacillus selenitireducens (strain ATCC 700615 / DSM 15326 / MLS10)</name>
    <dbReference type="NCBI Taxonomy" id="439292"/>
    <lineage>
        <taxon>Bacteria</taxon>
        <taxon>Bacillati</taxon>
        <taxon>Bacillota</taxon>
        <taxon>Bacilli</taxon>
        <taxon>Bacillales</taxon>
        <taxon>Bacillaceae</taxon>
        <taxon>Salisediminibacterium</taxon>
    </lineage>
</organism>
<dbReference type="AlphaFoldDB" id="D6XZU6"/>
<evidence type="ECO:0008006" key="4">
    <source>
        <dbReference type="Google" id="ProtNLM"/>
    </source>
</evidence>
<dbReference type="Pfam" id="PF10926">
    <property type="entry name" value="DUF2800"/>
    <property type="match status" value="1"/>
</dbReference>
<dbReference type="KEGG" id="bse:Bsel_2962"/>
<dbReference type="EMBL" id="CP001791">
    <property type="protein sequence ID" value="ADI00448.1"/>
    <property type="molecule type" value="Genomic_DNA"/>
</dbReference>
<dbReference type="InterPro" id="IPR021229">
    <property type="entry name" value="DUF2800"/>
</dbReference>
<dbReference type="Gene3D" id="3.90.320.10">
    <property type="match status" value="1"/>
</dbReference>
<name>D6XZU6_BACIE</name>
<evidence type="ECO:0000313" key="2">
    <source>
        <dbReference type="EMBL" id="ADI00448.1"/>
    </source>
</evidence>
<gene>
    <name evidence="2" type="ordered locus">Bsel_2962</name>
</gene>
<evidence type="ECO:0000256" key="1">
    <source>
        <dbReference type="SAM" id="MobiDB-lite"/>
    </source>
</evidence>
<dbReference type="RefSeq" id="WP_013173858.1">
    <property type="nucleotide sequence ID" value="NC_014219.1"/>
</dbReference>
<sequence>MNHAGRAHAKLSTSGASWWMNCPPSVKLSEQIEDTTSFYAEVGTFMHELSELYLERFLGSITEEQYMKEKKERRESPFYTQAIDDAVQAYVDTVIERINEARALQSDALVRIEERVDFSPWVPEGFGTGDVLIVTDGLLEIIDLKGGEGVKVYAEGNPQMRLYALGALNGYGFLYHIDTVQMTIVQPRLDHLSTDEMTAEALLNWAETEVKPKAELAFNGLGEFLPGAHCQFCKVSATCRARAEERQKLACLDFKEPPLLTDEEVSQVLREVDELVNWAKQVQEYALKTAMKENKQWPGMKLVQGRGSRVYTDEKAIISTLKEAGMEEHQLFKQTLKPITNMEKMLGKKTFQDLVGHLITKTPGKLKLVETEDGRPAAKTSARTDYVKRRVAGRARRTVEKKTESPDEQALSSQRQTLLQQVWRILKATGLE</sequence>
<proteinExistence type="predicted"/>
<evidence type="ECO:0000313" key="3">
    <source>
        <dbReference type="Proteomes" id="UP000000271"/>
    </source>
</evidence>
<keyword evidence="3" id="KW-1185">Reference proteome</keyword>
<dbReference type="eggNOG" id="COG2887">
    <property type="taxonomic scope" value="Bacteria"/>
</dbReference>
<dbReference type="InterPro" id="IPR011604">
    <property type="entry name" value="PDDEXK-like_dom_sf"/>
</dbReference>
<dbReference type="Proteomes" id="UP000000271">
    <property type="component" value="Chromosome"/>
</dbReference>
<dbReference type="HOGENOM" id="CLU_043122_1_1_9"/>